<feature type="domain" description="4'-phosphopantetheinyl transferase" evidence="2">
    <location>
        <begin position="83"/>
        <end position="148"/>
    </location>
</feature>
<dbReference type="EMBL" id="MEIP01000002">
    <property type="protein sequence ID" value="PIT50259.1"/>
    <property type="molecule type" value="Genomic_DNA"/>
</dbReference>
<evidence type="ECO:0000313" key="3">
    <source>
        <dbReference type="EMBL" id="PIT50259.1"/>
    </source>
</evidence>
<name>A0A2N9XPK4_9NEIS</name>
<reference evidence="3 4" key="1">
    <citation type="journal article" date="2017" name="MBio">
        <title>Type VI secretion-mediated competition in the bee gut microbiome.</title>
        <authorList>
            <person name="Steele M.I."/>
            <person name="Kwong W.K."/>
            <person name="Powell J.E."/>
            <person name="Whiteley M."/>
            <person name="Moran N.A."/>
        </authorList>
    </citation>
    <scope>NUCLEOTIDE SEQUENCE [LARGE SCALE GENOMIC DNA]</scope>
    <source>
        <strain evidence="3 4">Ruf1-X</strain>
    </source>
</reference>
<gene>
    <name evidence="3" type="ORF">BHC46_00965</name>
</gene>
<evidence type="ECO:0000259" key="2">
    <source>
        <dbReference type="Pfam" id="PF01648"/>
    </source>
</evidence>
<dbReference type="RefSeq" id="WP_100138692.1">
    <property type="nucleotide sequence ID" value="NZ_MEIP01000002.1"/>
</dbReference>
<evidence type="ECO:0000313" key="4">
    <source>
        <dbReference type="Proteomes" id="UP000229970"/>
    </source>
</evidence>
<proteinExistence type="predicted"/>
<dbReference type="InterPro" id="IPR037143">
    <property type="entry name" value="4-PPantetheinyl_Trfase_dom_sf"/>
</dbReference>
<evidence type="ECO:0000256" key="1">
    <source>
        <dbReference type="ARBA" id="ARBA00022679"/>
    </source>
</evidence>
<dbReference type="Proteomes" id="UP000229970">
    <property type="component" value="Unassembled WGS sequence"/>
</dbReference>
<dbReference type="SUPFAM" id="SSF56214">
    <property type="entry name" value="4'-phosphopantetheinyl transferase"/>
    <property type="match status" value="1"/>
</dbReference>
<dbReference type="GO" id="GO:0008897">
    <property type="term" value="F:holo-[acyl-carrier-protein] synthase activity"/>
    <property type="evidence" value="ECO:0007669"/>
    <property type="project" value="InterPro"/>
</dbReference>
<sequence length="214" mass="24535">MMNQDCLILLTTADISGQYSSLKLDQADKLRLQQYPQLAQRVDWQSSRFLKQQLSASYPQFSLTHKKGHAGLIACSSAQYIPGIDMEYAQERNFLALAQLCCTANEQRWLTQQSDLSTAFYQLWTLKEALIKISRGQLTDMRQWCLIPTGYDAIHIPALNPPVQAYSCVIDQYWHISAVYPAGCSVLAQNCTYGFGRWQEYVFDWHRWPVSPPV</sequence>
<dbReference type="Gene3D" id="3.90.470.20">
    <property type="entry name" value="4'-phosphopantetheinyl transferase domain"/>
    <property type="match status" value="2"/>
</dbReference>
<dbReference type="AlphaFoldDB" id="A0A2N9XPK4"/>
<dbReference type="InterPro" id="IPR008278">
    <property type="entry name" value="4-PPantetheinyl_Trfase_dom"/>
</dbReference>
<dbReference type="GO" id="GO:0000287">
    <property type="term" value="F:magnesium ion binding"/>
    <property type="evidence" value="ECO:0007669"/>
    <property type="project" value="InterPro"/>
</dbReference>
<organism evidence="3 4">
    <name type="scientific">Snodgrassella alvi</name>
    <dbReference type="NCBI Taxonomy" id="1196083"/>
    <lineage>
        <taxon>Bacteria</taxon>
        <taxon>Pseudomonadati</taxon>
        <taxon>Pseudomonadota</taxon>
        <taxon>Betaproteobacteria</taxon>
        <taxon>Neisseriales</taxon>
        <taxon>Neisseriaceae</taxon>
        <taxon>Snodgrassella</taxon>
    </lineage>
</organism>
<dbReference type="Pfam" id="PF01648">
    <property type="entry name" value="ACPS"/>
    <property type="match status" value="1"/>
</dbReference>
<comment type="caution">
    <text evidence="3">The sequence shown here is derived from an EMBL/GenBank/DDBJ whole genome shotgun (WGS) entry which is preliminary data.</text>
</comment>
<protein>
    <recommendedName>
        <fullName evidence="2">4'-phosphopantetheinyl transferase domain-containing protein</fullName>
    </recommendedName>
</protein>
<accession>A0A2N9XPK4</accession>
<keyword evidence="1" id="KW-0808">Transferase</keyword>